<evidence type="ECO:0000259" key="4">
    <source>
        <dbReference type="Pfam" id="PF07992"/>
    </source>
</evidence>
<dbReference type="PANTHER" id="PTHR43755">
    <property type="match status" value="1"/>
</dbReference>
<name>A0A8B0SUK7_9GAMM</name>
<evidence type="ECO:0000256" key="2">
    <source>
        <dbReference type="ARBA" id="ARBA00022827"/>
    </source>
</evidence>
<dbReference type="InterPro" id="IPR016156">
    <property type="entry name" value="FAD/NAD-linked_Rdtase_dimer_sf"/>
</dbReference>
<dbReference type="InterPro" id="IPR023753">
    <property type="entry name" value="FAD/NAD-binding_dom"/>
</dbReference>
<keyword evidence="1" id="KW-0285">Flavoprotein</keyword>
<dbReference type="Pfam" id="PF21706">
    <property type="entry name" value="FCSD_central"/>
    <property type="match status" value="1"/>
</dbReference>
<feature type="domain" description="Sulfide dehydrogenase [flavocytochrome c] flavoprotein chain central" evidence="6">
    <location>
        <begin position="173"/>
        <end position="285"/>
    </location>
</feature>
<feature type="signal peptide" evidence="3">
    <location>
        <begin position="1"/>
        <end position="27"/>
    </location>
</feature>
<evidence type="ECO:0000256" key="1">
    <source>
        <dbReference type="ARBA" id="ARBA00022630"/>
    </source>
</evidence>
<dbReference type="GO" id="GO:0050660">
    <property type="term" value="F:flavin adenine dinucleotide binding"/>
    <property type="evidence" value="ECO:0007669"/>
    <property type="project" value="InterPro"/>
</dbReference>
<keyword evidence="2" id="KW-0274">FAD</keyword>
<dbReference type="RefSeq" id="WP_207251891.1">
    <property type="nucleotide sequence ID" value="NZ_JAFMPM010000008.1"/>
</dbReference>
<dbReference type="GO" id="GO:0016491">
    <property type="term" value="F:oxidoreductase activity"/>
    <property type="evidence" value="ECO:0007669"/>
    <property type="project" value="InterPro"/>
</dbReference>
<dbReference type="Proteomes" id="UP000664466">
    <property type="component" value="Unassembled WGS sequence"/>
</dbReference>
<sequence>MQRRDFLRLLGTGVALGMMAPFADVLAAGSVTMPGNTGANGRVVVIGGGMAGTTVAKYLRLWGGTGVQVTLVEPNPTYISNIFSNKVLTGERTLTQLSYKYGTLTSKYGVKLITKSVTAIDYVGQQVTLNDGSKLPYDRLVIAPGVAFDALPMSGTAAAQAKVVHAWQAGVQTTSLQTQIKAMTKADTFILTIPAKPYRCPPGPYERACVVADYLTRTKKGGKVVVLDANPGIQAEVENFTNAFKNIHKNITYVPNASISSIDANTGTVNTSAGAFKGKVINAIPPHRAGKIITDNPLLANVGGRWAGVNVLSYESALPKIHVIGDAAATTQPKAGHIANAEAKVCADAIVHLLRGEAVNPSPMTNSACYTPITSTTASWLSVVYRYDPVTGTMLPTGNGVTESSGINKDNHEEMLKWFSNLMSDTFA</sequence>
<accession>A0A8B0SUK7</accession>
<dbReference type="EMBL" id="JAFMPM010000008">
    <property type="protein sequence ID" value="MBO0614138.1"/>
    <property type="molecule type" value="Genomic_DNA"/>
</dbReference>
<proteinExistence type="predicted"/>
<dbReference type="SUPFAM" id="SSF51905">
    <property type="entry name" value="FAD/NAD(P)-binding domain"/>
    <property type="match status" value="2"/>
</dbReference>
<dbReference type="EMBL" id="CP072748">
    <property type="protein sequence ID" value="QTX12622.1"/>
    <property type="molecule type" value="Genomic_DNA"/>
</dbReference>
<evidence type="ECO:0000259" key="6">
    <source>
        <dbReference type="Pfam" id="PF21706"/>
    </source>
</evidence>
<dbReference type="Pfam" id="PF09242">
    <property type="entry name" value="FCSD-flav_bind"/>
    <property type="match status" value="1"/>
</dbReference>
<dbReference type="InterPro" id="IPR036188">
    <property type="entry name" value="FAD/NAD-bd_sf"/>
</dbReference>
<reference evidence="7 9" key="1">
    <citation type="submission" date="2021-03" db="EMBL/GenBank/DDBJ databases">
        <title>Draft genome and methylome analysis of Thiotrix fructosivoruns ATCC 49748.</title>
        <authorList>
            <person name="Fomenkov A."/>
            <person name="Grabovich M.Y."/>
            <person name="Roberts R.J."/>
        </authorList>
    </citation>
    <scope>NUCLEOTIDE SEQUENCE [LARGE SCALE GENOMIC DNA]</scope>
    <source>
        <strain evidence="7 9">ATCC 49748</strain>
    </source>
</reference>
<dbReference type="SUPFAM" id="SSF55424">
    <property type="entry name" value="FAD/NAD-linked reductases, dimerisation (C-terminal) domain"/>
    <property type="match status" value="1"/>
</dbReference>
<evidence type="ECO:0000256" key="3">
    <source>
        <dbReference type="SAM" id="SignalP"/>
    </source>
</evidence>
<evidence type="ECO:0000313" key="7">
    <source>
        <dbReference type="EMBL" id="MBO0614138.1"/>
    </source>
</evidence>
<reference evidence="8" key="2">
    <citation type="submission" date="2021-04" db="EMBL/GenBank/DDBJ databases">
        <title>Complete Genome and methylome analysis of Thiothrix fructosivorans ATCC 49748.</title>
        <authorList>
            <person name="Fomenkov A."/>
            <person name="Sun L."/>
            <person name="Vincze T."/>
            <person name="Grabovich M.Y."/>
            <person name="Roberts R.J."/>
        </authorList>
    </citation>
    <scope>NUCLEOTIDE SEQUENCE</scope>
    <source>
        <strain evidence="8">ATCC 49748</strain>
    </source>
</reference>
<dbReference type="AlphaFoldDB" id="A0A8B0SUK7"/>
<keyword evidence="3" id="KW-0732">Signal</keyword>
<evidence type="ECO:0000313" key="9">
    <source>
        <dbReference type="Proteomes" id="UP000664466"/>
    </source>
</evidence>
<protein>
    <submittedName>
        <fullName evidence="8">FAD-dependent oxidoreductase</fullName>
    </submittedName>
</protein>
<feature type="domain" description="FAD/NAD(P)-binding" evidence="4">
    <location>
        <begin position="42"/>
        <end position="167"/>
    </location>
</feature>
<organism evidence="8">
    <name type="scientific">Thiothrix fructosivorans</name>
    <dbReference type="NCBI Taxonomy" id="111770"/>
    <lineage>
        <taxon>Bacteria</taxon>
        <taxon>Pseudomonadati</taxon>
        <taxon>Pseudomonadota</taxon>
        <taxon>Gammaproteobacteria</taxon>
        <taxon>Thiotrichales</taxon>
        <taxon>Thiotrichaceae</taxon>
        <taxon>Thiothrix</taxon>
    </lineage>
</organism>
<feature type="chain" id="PRO_5032392145" evidence="3">
    <location>
        <begin position="28"/>
        <end position="428"/>
    </location>
</feature>
<evidence type="ECO:0000313" key="8">
    <source>
        <dbReference type="EMBL" id="QTX12622.1"/>
    </source>
</evidence>
<dbReference type="Gene3D" id="3.50.50.60">
    <property type="entry name" value="FAD/NAD(P)-binding domain"/>
    <property type="match status" value="2"/>
</dbReference>
<keyword evidence="9" id="KW-1185">Reference proteome</keyword>
<dbReference type="InterPro" id="IPR015323">
    <property type="entry name" value="FlavoCytC_S_DH_flav-bd"/>
</dbReference>
<feature type="domain" description="Flavocytochrome c sulphide dehydrogenase flavin-binding" evidence="5">
    <location>
        <begin position="361"/>
        <end position="427"/>
    </location>
</feature>
<evidence type="ECO:0000259" key="5">
    <source>
        <dbReference type="Pfam" id="PF09242"/>
    </source>
</evidence>
<gene>
    <name evidence="8" type="ORF">J1836_009980</name>
    <name evidence="7" type="ORF">J1836_14600</name>
</gene>
<dbReference type="InterPro" id="IPR049386">
    <property type="entry name" value="FCSD_central"/>
</dbReference>
<dbReference type="Pfam" id="PF07992">
    <property type="entry name" value="Pyr_redox_2"/>
    <property type="match status" value="1"/>
</dbReference>
<dbReference type="PANTHER" id="PTHR43755:SF1">
    <property type="entry name" value="FAD-DEPENDENT PYRIDINE NUCLEOTIDE-DISULPHIDE OXIDOREDUCTASE"/>
    <property type="match status" value="1"/>
</dbReference>
<dbReference type="InterPro" id="IPR052541">
    <property type="entry name" value="SQRD"/>
</dbReference>